<name>A0A7J8RF59_GOSDV</name>
<accession>A0A7J8RF59</accession>
<organism evidence="1 2">
    <name type="scientific">Gossypium davidsonii</name>
    <name type="common">Davidson's cotton</name>
    <name type="synonym">Gossypium klotzschianum subsp. davidsonii</name>
    <dbReference type="NCBI Taxonomy" id="34287"/>
    <lineage>
        <taxon>Eukaryota</taxon>
        <taxon>Viridiplantae</taxon>
        <taxon>Streptophyta</taxon>
        <taxon>Embryophyta</taxon>
        <taxon>Tracheophyta</taxon>
        <taxon>Spermatophyta</taxon>
        <taxon>Magnoliopsida</taxon>
        <taxon>eudicotyledons</taxon>
        <taxon>Gunneridae</taxon>
        <taxon>Pentapetalae</taxon>
        <taxon>rosids</taxon>
        <taxon>malvids</taxon>
        <taxon>Malvales</taxon>
        <taxon>Malvaceae</taxon>
        <taxon>Malvoideae</taxon>
        <taxon>Gossypium</taxon>
    </lineage>
</organism>
<keyword evidence="2" id="KW-1185">Reference proteome</keyword>
<evidence type="ECO:0000313" key="1">
    <source>
        <dbReference type="EMBL" id="MBA0612401.1"/>
    </source>
</evidence>
<evidence type="ECO:0000313" key="2">
    <source>
        <dbReference type="Proteomes" id="UP000593561"/>
    </source>
</evidence>
<protein>
    <submittedName>
        <fullName evidence="1">Uncharacterized protein</fullName>
    </submittedName>
</protein>
<dbReference type="Proteomes" id="UP000593561">
    <property type="component" value="Unassembled WGS sequence"/>
</dbReference>
<dbReference type="AlphaFoldDB" id="A0A7J8RF59"/>
<sequence length="62" mass="7076">MLAPMEEGWDLSLSELIASHACMLLSSISANTLRSKTMSLIHTRVVDSLQIKREFYRKSQHN</sequence>
<comment type="caution">
    <text evidence="1">The sequence shown here is derived from an EMBL/GenBank/DDBJ whole genome shotgun (WGS) entry which is preliminary data.</text>
</comment>
<gene>
    <name evidence="1" type="ORF">Godav_013003</name>
</gene>
<reference evidence="1 2" key="1">
    <citation type="journal article" date="2019" name="Genome Biol. Evol.">
        <title>Insights into the evolution of the New World diploid cottons (Gossypium, subgenus Houzingenia) based on genome sequencing.</title>
        <authorList>
            <person name="Grover C.E."/>
            <person name="Arick M.A. 2nd"/>
            <person name="Thrash A."/>
            <person name="Conover J.L."/>
            <person name="Sanders W.S."/>
            <person name="Peterson D.G."/>
            <person name="Frelichowski J.E."/>
            <person name="Scheffler J.A."/>
            <person name="Scheffler B.E."/>
            <person name="Wendel J.F."/>
        </authorList>
    </citation>
    <scope>NUCLEOTIDE SEQUENCE [LARGE SCALE GENOMIC DNA]</scope>
    <source>
        <strain evidence="1">27</strain>
        <tissue evidence="1">Leaf</tissue>
    </source>
</reference>
<dbReference type="EMBL" id="JABFAC010000005">
    <property type="protein sequence ID" value="MBA0612401.1"/>
    <property type="molecule type" value="Genomic_DNA"/>
</dbReference>
<feature type="non-terminal residue" evidence="1">
    <location>
        <position position="62"/>
    </location>
</feature>
<proteinExistence type="predicted"/>